<dbReference type="KEGG" id="fuv:JR347_13385"/>
<dbReference type="GO" id="GO:0009252">
    <property type="term" value="P:peptidoglycan biosynthetic process"/>
    <property type="evidence" value="ECO:0007669"/>
    <property type="project" value="TreeGrafter"/>
</dbReference>
<dbReference type="AlphaFoldDB" id="A0A974WEG1"/>
<proteinExistence type="predicted"/>
<reference evidence="2" key="1">
    <citation type="submission" date="2021-02" db="EMBL/GenBank/DDBJ databases">
        <title>Fulvivirga sp. S481 isolated from sea water.</title>
        <authorList>
            <person name="Bae S.S."/>
            <person name="Baek K."/>
        </authorList>
    </citation>
    <scope>NUCLEOTIDE SEQUENCE</scope>
    <source>
        <strain evidence="2">S481</strain>
    </source>
</reference>
<evidence type="ECO:0000313" key="2">
    <source>
        <dbReference type="EMBL" id="QSE96586.1"/>
    </source>
</evidence>
<dbReference type="PROSITE" id="PS51257">
    <property type="entry name" value="PROKAR_LIPOPROTEIN"/>
    <property type="match status" value="1"/>
</dbReference>
<keyword evidence="3" id="KW-1185">Reference proteome</keyword>
<keyword evidence="1" id="KW-0732">Signal</keyword>
<dbReference type="GO" id="GO:0031241">
    <property type="term" value="C:periplasmic side of cell outer membrane"/>
    <property type="evidence" value="ECO:0007669"/>
    <property type="project" value="TreeGrafter"/>
</dbReference>
<dbReference type="RefSeq" id="WP_205721100.1">
    <property type="nucleotide sequence ID" value="NZ_CP070608.1"/>
</dbReference>
<feature type="signal peptide" evidence="1">
    <location>
        <begin position="1"/>
        <end position="22"/>
    </location>
</feature>
<dbReference type="GO" id="GO:0030234">
    <property type="term" value="F:enzyme regulator activity"/>
    <property type="evidence" value="ECO:0007669"/>
    <property type="project" value="TreeGrafter"/>
</dbReference>
<dbReference type="Gene3D" id="3.40.50.10610">
    <property type="entry name" value="ABC-type transport auxiliary lipoprotein component"/>
    <property type="match status" value="1"/>
</dbReference>
<sequence>MMKKIALVLLVGAAIFTGCSSSKTVTRVDSDSQIDLSGRWNDTDSRLVAEEMVRDGLSRVWVTDFVEENGKKPTVIVGIIRNKTSEHISTETFTNDIEREFINSGKVRVVQGGEEREELRKERADQQEFASAATTKRWGMERGADFILQGTVSSVTDSNGKQSLLFYQTDLELTHLETNEKVWIGSKKIKKVIN</sequence>
<organism evidence="2 3">
    <name type="scientific">Fulvivirga lutea</name>
    <dbReference type="NCBI Taxonomy" id="2810512"/>
    <lineage>
        <taxon>Bacteria</taxon>
        <taxon>Pseudomonadati</taxon>
        <taxon>Bacteroidota</taxon>
        <taxon>Cytophagia</taxon>
        <taxon>Cytophagales</taxon>
        <taxon>Fulvivirgaceae</taxon>
        <taxon>Fulvivirga</taxon>
    </lineage>
</organism>
<dbReference type="Pfam" id="PF13036">
    <property type="entry name" value="LpoB"/>
    <property type="match status" value="1"/>
</dbReference>
<protein>
    <submittedName>
        <fullName evidence="2">Penicillin-binding protein activator LpoB</fullName>
    </submittedName>
</protein>
<dbReference type="Proteomes" id="UP000662783">
    <property type="component" value="Chromosome"/>
</dbReference>
<dbReference type="EMBL" id="CP070608">
    <property type="protein sequence ID" value="QSE96586.1"/>
    <property type="molecule type" value="Genomic_DNA"/>
</dbReference>
<name>A0A974WEG1_9BACT</name>
<evidence type="ECO:0000256" key="1">
    <source>
        <dbReference type="SAM" id="SignalP"/>
    </source>
</evidence>
<evidence type="ECO:0000313" key="3">
    <source>
        <dbReference type="Proteomes" id="UP000662783"/>
    </source>
</evidence>
<feature type="chain" id="PRO_5037018482" evidence="1">
    <location>
        <begin position="23"/>
        <end position="194"/>
    </location>
</feature>
<accession>A0A974WEG1</accession>
<gene>
    <name evidence="2" type="ORF">JR347_13385</name>
</gene>
<dbReference type="PANTHER" id="PTHR40593">
    <property type="entry name" value="PENICILLIN-BINDING PROTEIN ACTIVATOR LPOB"/>
    <property type="match status" value="1"/>
</dbReference>
<dbReference type="PANTHER" id="PTHR40593:SF1">
    <property type="entry name" value="PENICILLIN-BINDING PROTEIN ACTIVATOR LPOB"/>
    <property type="match status" value="1"/>
</dbReference>
<dbReference type="InterPro" id="IPR014094">
    <property type="entry name" value="LpoB"/>
</dbReference>